<comment type="catalytic activity">
    <reaction evidence="7">
        <text>shikimate + ATP = 3-phosphoshikimate + ADP + H(+)</text>
        <dbReference type="Rhea" id="RHEA:13121"/>
        <dbReference type="ChEBI" id="CHEBI:15378"/>
        <dbReference type="ChEBI" id="CHEBI:30616"/>
        <dbReference type="ChEBI" id="CHEBI:36208"/>
        <dbReference type="ChEBI" id="CHEBI:145989"/>
        <dbReference type="ChEBI" id="CHEBI:456216"/>
        <dbReference type="EC" id="2.7.1.71"/>
    </reaction>
</comment>
<comment type="caution">
    <text evidence="8">The sequence shown here is derived from an EMBL/GenBank/DDBJ whole genome shotgun (WGS) entry which is preliminary data.</text>
</comment>
<comment type="caution">
    <text evidence="7">Lacks conserved residue(s) required for the propagation of feature annotation.</text>
</comment>
<feature type="binding site" evidence="7">
    <location>
        <position position="49"/>
    </location>
    <ligand>
        <name>substrate</name>
    </ligand>
</feature>
<keyword evidence="4 7" id="KW-0418">Kinase</keyword>
<keyword evidence="1 7" id="KW-0028">Amino-acid biosynthesis</keyword>
<keyword evidence="5 7" id="KW-0067">ATP-binding</keyword>
<protein>
    <recommendedName>
        <fullName evidence="7">Shikimate kinase</fullName>
        <shortName evidence="7">SK</shortName>
        <ecNumber evidence="7">2.7.1.71</ecNumber>
    </recommendedName>
</protein>
<accession>A0ABP8KS43</accession>
<keyword evidence="7" id="KW-0479">Metal-binding</keyword>
<dbReference type="PANTHER" id="PTHR21087">
    <property type="entry name" value="SHIKIMATE KINASE"/>
    <property type="match status" value="1"/>
</dbReference>
<dbReference type="PANTHER" id="PTHR21087:SF16">
    <property type="entry name" value="SHIKIMATE KINASE 1, CHLOROPLASTIC"/>
    <property type="match status" value="1"/>
</dbReference>
<evidence type="ECO:0000256" key="1">
    <source>
        <dbReference type="ARBA" id="ARBA00022605"/>
    </source>
</evidence>
<comment type="subcellular location">
    <subcellularLocation>
        <location evidence="7">Cytoplasm</location>
    </subcellularLocation>
</comment>
<reference evidence="9" key="1">
    <citation type="journal article" date="2019" name="Int. J. Syst. Evol. Microbiol.">
        <title>The Global Catalogue of Microorganisms (GCM) 10K type strain sequencing project: providing services to taxonomists for standard genome sequencing and annotation.</title>
        <authorList>
            <consortium name="The Broad Institute Genomics Platform"/>
            <consortium name="The Broad Institute Genome Sequencing Center for Infectious Disease"/>
            <person name="Wu L."/>
            <person name="Ma J."/>
        </authorList>
    </citation>
    <scope>NUCLEOTIDE SEQUENCE [LARGE SCALE GENOMIC DNA]</scope>
    <source>
        <strain evidence="9">JCM 17925</strain>
    </source>
</reference>
<dbReference type="InterPro" id="IPR027417">
    <property type="entry name" value="P-loop_NTPase"/>
</dbReference>
<keyword evidence="2 7" id="KW-0808">Transferase</keyword>
<dbReference type="PRINTS" id="PR01100">
    <property type="entry name" value="SHIKIMTKNASE"/>
</dbReference>
<dbReference type="InterPro" id="IPR031322">
    <property type="entry name" value="Shikimate/glucono_kinase"/>
</dbReference>
<keyword evidence="7" id="KW-0460">Magnesium</keyword>
<organism evidence="8 9">
    <name type="scientific">Nibrella viscosa</name>
    <dbReference type="NCBI Taxonomy" id="1084524"/>
    <lineage>
        <taxon>Bacteria</taxon>
        <taxon>Pseudomonadati</taxon>
        <taxon>Bacteroidota</taxon>
        <taxon>Cytophagia</taxon>
        <taxon>Cytophagales</taxon>
        <taxon>Spirosomataceae</taxon>
        <taxon>Nibrella</taxon>
    </lineage>
</organism>
<dbReference type="InterPro" id="IPR000623">
    <property type="entry name" value="Shikimate_kinase/TSH1"/>
</dbReference>
<comment type="similarity">
    <text evidence="7">Belongs to the shikimate kinase family.</text>
</comment>
<keyword evidence="7" id="KW-0963">Cytoplasm</keyword>
<evidence type="ECO:0000256" key="6">
    <source>
        <dbReference type="ARBA" id="ARBA00023141"/>
    </source>
</evidence>
<comment type="pathway">
    <text evidence="7">Metabolic intermediate biosynthesis; chorismate biosynthesis; chorismate from D-erythrose 4-phosphate and phosphoenolpyruvate: step 5/7.</text>
</comment>
<sequence length="160" mass="17969">MPSSGKSTIGRQLARELHYRFTDTDKLIVRQEGRSINDIFAQDGEDYFRRVESEVLHSIRPGSSLVVATGGGAPCFHNNMAYMKATGISVFLDIEPDVLLQRMLVHAIADRPLYPQNDPTLLENLRKKYADRLPYYAQADITVSGETTAGEVLQRLGDWL</sequence>
<feature type="binding site" evidence="7">
    <location>
        <position position="25"/>
    </location>
    <ligand>
        <name>substrate</name>
    </ligand>
</feature>
<keyword evidence="9" id="KW-1185">Reference proteome</keyword>
<keyword evidence="6 7" id="KW-0057">Aromatic amino acid biosynthesis</keyword>
<feature type="binding site" evidence="7">
    <location>
        <position position="111"/>
    </location>
    <ligand>
        <name>ATP</name>
        <dbReference type="ChEBI" id="CHEBI:30616"/>
    </ligand>
</feature>
<dbReference type="Gene3D" id="3.40.50.300">
    <property type="entry name" value="P-loop containing nucleotide triphosphate hydrolases"/>
    <property type="match status" value="1"/>
</dbReference>
<gene>
    <name evidence="7" type="primary">aroK</name>
    <name evidence="8" type="ORF">GCM10023187_43260</name>
</gene>
<evidence type="ECO:0000313" key="9">
    <source>
        <dbReference type="Proteomes" id="UP001500936"/>
    </source>
</evidence>
<dbReference type="CDD" id="cd00464">
    <property type="entry name" value="SK"/>
    <property type="match status" value="1"/>
</dbReference>
<evidence type="ECO:0000256" key="3">
    <source>
        <dbReference type="ARBA" id="ARBA00022741"/>
    </source>
</evidence>
<dbReference type="Proteomes" id="UP001500936">
    <property type="component" value="Unassembled WGS sequence"/>
</dbReference>
<dbReference type="GO" id="GO:0016301">
    <property type="term" value="F:kinase activity"/>
    <property type="evidence" value="ECO:0007669"/>
    <property type="project" value="UniProtKB-KW"/>
</dbReference>
<feature type="binding site" evidence="7">
    <location>
        <position position="7"/>
    </location>
    <ligand>
        <name>Mg(2+)</name>
        <dbReference type="ChEBI" id="CHEBI:18420"/>
    </ligand>
</feature>
<evidence type="ECO:0000256" key="4">
    <source>
        <dbReference type="ARBA" id="ARBA00022777"/>
    </source>
</evidence>
<dbReference type="Pfam" id="PF01202">
    <property type="entry name" value="SKI"/>
    <property type="match status" value="1"/>
</dbReference>
<name>A0ABP8KS43_9BACT</name>
<dbReference type="EC" id="2.7.1.71" evidence="7"/>
<proteinExistence type="inferred from homology"/>
<comment type="subunit">
    <text evidence="7">Monomer.</text>
</comment>
<keyword evidence="3 7" id="KW-0547">Nucleotide-binding</keyword>
<dbReference type="SUPFAM" id="SSF52540">
    <property type="entry name" value="P-loop containing nucleoside triphosphate hydrolases"/>
    <property type="match status" value="1"/>
</dbReference>
<dbReference type="EMBL" id="BAABHB010000011">
    <property type="protein sequence ID" value="GAA4414159.1"/>
    <property type="molecule type" value="Genomic_DNA"/>
</dbReference>
<feature type="binding site" evidence="7">
    <location>
        <begin position="3"/>
        <end position="8"/>
    </location>
    <ligand>
        <name>ATP</name>
        <dbReference type="ChEBI" id="CHEBI:30616"/>
    </ligand>
</feature>
<comment type="cofactor">
    <cofactor evidence="7">
        <name>Mg(2+)</name>
        <dbReference type="ChEBI" id="CHEBI:18420"/>
    </cofactor>
    <text evidence="7">Binds 1 Mg(2+) ion per subunit.</text>
</comment>
<feature type="binding site" evidence="7">
    <location>
        <position position="132"/>
    </location>
    <ligand>
        <name>substrate</name>
    </ligand>
</feature>
<dbReference type="HAMAP" id="MF_00109">
    <property type="entry name" value="Shikimate_kinase"/>
    <property type="match status" value="1"/>
</dbReference>
<evidence type="ECO:0000256" key="2">
    <source>
        <dbReference type="ARBA" id="ARBA00022679"/>
    </source>
</evidence>
<evidence type="ECO:0000313" key="8">
    <source>
        <dbReference type="EMBL" id="GAA4414159.1"/>
    </source>
</evidence>
<comment type="function">
    <text evidence="7">Catalyzes the specific phosphorylation of the 3-hydroxyl group of shikimic acid using ATP as a cosubstrate.</text>
</comment>
<evidence type="ECO:0000256" key="7">
    <source>
        <dbReference type="HAMAP-Rule" id="MF_00109"/>
    </source>
</evidence>
<evidence type="ECO:0000256" key="5">
    <source>
        <dbReference type="ARBA" id="ARBA00022840"/>
    </source>
</evidence>
<feature type="binding site" evidence="7">
    <location>
        <position position="71"/>
    </location>
    <ligand>
        <name>substrate</name>
    </ligand>
</feature>